<dbReference type="GO" id="GO:0004497">
    <property type="term" value="F:monooxygenase activity"/>
    <property type="evidence" value="ECO:0007669"/>
    <property type="project" value="UniProtKB-KW"/>
</dbReference>
<protein>
    <submittedName>
        <fullName evidence="11">Cytochrome P450</fullName>
    </submittedName>
</protein>
<evidence type="ECO:0000256" key="7">
    <source>
        <dbReference type="ARBA" id="ARBA00023004"/>
    </source>
</evidence>
<keyword evidence="6 10" id="KW-0560">Oxidoreductase</keyword>
<evidence type="ECO:0000313" key="11">
    <source>
        <dbReference type="EMBL" id="KAJ7320876.1"/>
    </source>
</evidence>
<feature type="binding site" description="axial binding residue" evidence="9">
    <location>
        <position position="439"/>
    </location>
    <ligand>
        <name>heme</name>
        <dbReference type="ChEBI" id="CHEBI:30413"/>
    </ligand>
    <ligandPart>
        <name>Fe</name>
        <dbReference type="ChEBI" id="CHEBI:18248"/>
    </ligandPart>
</feature>
<dbReference type="InterPro" id="IPR002401">
    <property type="entry name" value="Cyt_P450_E_grp-I"/>
</dbReference>
<dbReference type="SUPFAM" id="SSF48264">
    <property type="entry name" value="Cytochrome P450"/>
    <property type="match status" value="1"/>
</dbReference>
<keyword evidence="4 9" id="KW-0349">Heme</keyword>
<dbReference type="InterPro" id="IPR017972">
    <property type="entry name" value="Cyt_P450_CS"/>
</dbReference>
<dbReference type="PROSITE" id="PS00086">
    <property type="entry name" value="CYTOCHROME_P450"/>
    <property type="match status" value="1"/>
</dbReference>
<keyword evidence="5 9" id="KW-0479">Metal-binding</keyword>
<dbReference type="PRINTS" id="PR00463">
    <property type="entry name" value="EP450I"/>
</dbReference>
<dbReference type="AlphaFoldDB" id="A0AAD7EFF6"/>
<organism evidence="11 12">
    <name type="scientific">Mycena albidolilacea</name>
    <dbReference type="NCBI Taxonomy" id="1033008"/>
    <lineage>
        <taxon>Eukaryota</taxon>
        <taxon>Fungi</taxon>
        <taxon>Dikarya</taxon>
        <taxon>Basidiomycota</taxon>
        <taxon>Agaricomycotina</taxon>
        <taxon>Agaricomycetes</taxon>
        <taxon>Agaricomycetidae</taxon>
        <taxon>Agaricales</taxon>
        <taxon>Marasmiineae</taxon>
        <taxon>Mycenaceae</taxon>
        <taxon>Mycena</taxon>
    </lineage>
</organism>
<proteinExistence type="inferred from homology"/>
<evidence type="ECO:0000256" key="2">
    <source>
        <dbReference type="ARBA" id="ARBA00005179"/>
    </source>
</evidence>
<evidence type="ECO:0000256" key="5">
    <source>
        <dbReference type="ARBA" id="ARBA00022723"/>
    </source>
</evidence>
<dbReference type="InterPro" id="IPR036396">
    <property type="entry name" value="Cyt_P450_sf"/>
</dbReference>
<reference evidence="11" key="1">
    <citation type="submission" date="2023-03" db="EMBL/GenBank/DDBJ databases">
        <title>Massive genome expansion in bonnet fungi (Mycena s.s.) driven by repeated elements and novel gene families across ecological guilds.</title>
        <authorList>
            <consortium name="Lawrence Berkeley National Laboratory"/>
            <person name="Harder C.B."/>
            <person name="Miyauchi S."/>
            <person name="Viragh M."/>
            <person name="Kuo A."/>
            <person name="Thoen E."/>
            <person name="Andreopoulos B."/>
            <person name="Lu D."/>
            <person name="Skrede I."/>
            <person name="Drula E."/>
            <person name="Henrissat B."/>
            <person name="Morin E."/>
            <person name="Kohler A."/>
            <person name="Barry K."/>
            <person name="LaButti K."/>
            <person name="Morin E."/>
            <person name="Salamov A."/>
            <person name="Lipzen A."/>
            <person name="Mereny Z."/>
            <person name="Hegedus B."/>
            <person name="Baldrian P."/>
            <person name="Stursova M."/>
            <person name="Weitz H."/>
            <person name="Taylor A."/>
            <person name="Grigoriev I.V."/>
            <person name="Nagy L.G."/>
            <person name="Martin F."/>
            <person name="Kauserud H."/>
        </authorList>
    </citation>
    <scope>NUCLEOTIDE SEQUENCE</scope>
    <source>
        <strain evidence="11">CBHHK002</strain>
    </source>
</reference>
<dbReference type="GO" id="GO:0005506">
    <property type="term" value="F:iron ion binding"/>
    <property type="evidence" value="ECO:0007669"/>
    <property type="project" value="InterPro"/>
</dbReference>
<evidence type="ECO:0000256" key="1">
    <source>
        <dbReference type="ARBA" id="ARBA00001971"/>
    </source>
</evidence>
<dbReference type="InterPro" id="IPR001128">
    <property type="entry name" value="Cyt_P450"/>
</dbReference>
<evidence type="ECO:0000313" key="12">
    <source>
        <dbReference type="Proteomes" id="UP001218218"/>
    </source>
</evidence>
<dbReference type="InterPro" id="IPR050364">
    <property type="entry name" value="Cytochrome_P450_fung"/>
</dbReference>
<accession>A0AAD7EFF6</accession>
<sequence length="509" mass="56683">MVSLAIGCIASTAALAAAFVFLGGGKLRRRPLPPGPRPLPLIGNVFDIPRSNAWERFIEWKDLYGEVVYISILGRSIVLLNSVKSTTDLLEKRAPSYSDRPQFPLIKVGHQWNFGFKPYGREWQSLRRTFTSQYNSMATLRSFYDAHRASATTFLLNVLHKPEELSNHMRIRGAQVIFEVTYGISVQSWDDTLVQTAEAVMDVVSIALYPSMWIINPISILNSFPRWLGGGIVAARVRRWQADLENLRNAPFEVVKKSLATGTAKPCFTANLLQELETSSENNMNEGIIRDTAAIALGAAYETTFAAGEVFLLAMLLNEPVQGSAQREIDSVVGSDRLPDFIDRERLPFVTAVMKEVLRWHPPAPTGIPHELTHDDMYEGMFLPAGSIVMANIWGLLHDPTMYPDPFTFDPSRFIRDGKLDCTKNDPSRFVFGFGRRACPGRLFTEDSLWLMIAQFLAVYSISPPSNGGPPPKAAFTSGAISRPLPFKHVVRPRSQAAQNLLTQLAQGQ</sequence>
<dbReference type="PANTHER" id="PTHR46300">
    <property type="entry name" value="P450, PUTATIVE (EUROFUNG)-RELATED-RELATED"/>
    <property type="match status" value="1"/>
</dbReference>
<keyword evidence="7 9" id="KW-0408">Iron</keyword>
<dbReference type="CDD" id="cd11065">
    <property type="entry name" value="CYP64-like"/>
    <property type="match status" value="1"/>
</dbReference>
<dbReference type="GO" id="GO:0016705">
    <property type="term" value="F:oxidoreductase activity, acting on paired donors, with incorporation or reduction of molecular oxygen"/>
    <property type="evidence" value="ECO:0007669"/>
    <property type="project" value="InterPro"/>
</dbReference>
<comment type="caution">
    <text evidence="11">The sequence shown here is derived from an EMBL/GenBank/DDBJ whole genome shotgun (WGS) entry which is preliminary data.</text>
</comment>
<dbReference type="Proteomes" id="UP001218218">
    <property type="component" value="Unassembled WGS sequence"/>
</dbReference>
<evidence type="ECO:0000256" key="9">
    <source>
        <dbReference type="PIRSR" id="PIRSR602401-1"/>
    </source>
</evidence>
<keyword evidence="12" id="KW-1185">Reference proteome</keyword>
<dbReference type="EMBL" id="JARIHO010000053">
    <property type="protein sequence ID" value="KAJ7320876.1"/>
    <property type="molecule type" value="Genomic_DNA"/>
</dbReference>
<comment type="pathway">
    <text evidence="2">Secondary metabolite biosynthesis.</text>
</comment>
<evidence type="ECO:0000256" key="4">
    <source>
        <dbReference type="ARBA" id="ARBA00022617"/>
    </source>
</evidence>
<dbReference type="Pfam" id="PF00067">
    <property type="entry name" value="p450"/>
    <property type="match status" value="1"/>
</dbReference>
<comment type="similarity">
    <text evidence="3 10">Belongs to the cytochrome P450 family.</text>
</comment>
<evidence type="ECO:0000256" key="10">
    <source>
        <dbReference type="RuleBase" id="RU000461"/>
    </source>
</evidence>
<evidence type="ECO:0000256" key="3">
    <source>
        <dbReference type="ARBA" id="ARBA00010617"/>
    </source>
</evidence>
<name>A0AAD7EFF6_9AGAR</name>
<evidence type="ECO:0000256" key="8">
    <source>
        <dbReference type="ARBA" id="ARBA00023033"/>
    </source>
</evidence>
<gene>
    <name evidence="11" type="ORF">DFH08DRAFT_890453</name>
</gene>
<dbReference type="GO" id="GO:0020037">
    <property type="term" value="F:heme binding"/>
    <property type="evidence" value="ECO:0007669"/>
    <property type="project" value="InterPro"/>
</dbReference>
<evidence type="ECO:0000256" key="6">
    <source>
        <dbReference type="ARBA" id="ARBA00023002"/>
    </source>
</evidence>
<keyword evidence="8 10" id="KW-0503">Monooxygenase</keyword>
<dbReference type="PANTHER" id="PTHR46300:SF7">
    <property type="entry name" value="P450, PUTATIVE (EUROFUNG)-RELATED"/>
    <property type="match status" value="1"/>
</dbReference>
<comment type="cofactor">
    <cofactor evidence="1 9">
        <name>heme</name>
        <dbReference type="ChEBI" id="CHEBI:30413"/>
    </cofactor>
</comment>
<dbReference type="Gene3D" id="1.10.630.10">
    <property type="entry name" value="Cytochrome P450"/>
    <property type="match status" value="1"/>
</dbReference>